<dbReference type="SUPFAM" id="SSF54427">
    <property type="entry name" value="NTF2-like"/>
    <property type="match status" value="1"/>
</dbReference>
<accession>A0ABD5CLM8</accession>
<comment type="caution">
    <text evidence="2">The sequence shown here is derived from an EMBL/GenBank/DDBJ whole genome shotgun (WGS) entry which is preliminary data.</text>
</comment>
<feature type="domain" description="SnoaL-like" evidence="1">
    <location>
        <begin position="13"/>
        <end position="112"/>
    </location>
</feature>
<gene>
    <name evidence="2" type="ORF">QF025_004963</name>
</gene>
<organism evidence="2 3">
    <name type="scientific">Paraburkholderia graminis</name>
    <dbReference type="NCBI Taxonomy" id="60548"/>
    <lineage>
        <taxon>Bacteria</taxon>
        <taxon>Pseudomonadati</taxon>
        <taxon>Pseudomonadota</taxon>
        <taxon>Betaproteobacteria</taxon>
        <taxon>Burkholderiales</taxon>
        <taxon>Burkholderiaceae</taxon>
        <taxon>Paraburkholderia</taxon>
    </lineage>
</organism>
<dbReference type="Pfam" id="PF12680">
    <property type="entry name" value="SnoaL_2"/>
    <property type="match status" value="1"/>
</dbReference>
<proteinExistence type="predicted"/>
<evidence type="ECO:0000313" key="3">
    <source>
        <dbReference type="Proteomes" id="UP001245184"/>
    </source>
</evidence>
<evidence type="ECO:0000259" key="1">
    <source>
        <dbReference type="Pfam" id="PF12680"/>
    </source>
</evidence>
<dbReference type="InterPro" id="IPR032710">
    <property type="entry name" value="NTF2-like_dom_sf"/>
</dbReference>
<dbReference type="AlphaFoldDB" id="A0ABD5CLM8"/>
<sequence length="132" mass="14618">MNSSSKELYTEQIRTYLAALERGDVGAICALFTPDAQIFSPFLGWMKPALFFAKVNAASGKSTITPLDICVSATGAPRATGYFIYEWGLKDGSAVRFECVDVFEFDENAIIERMIIVYDTYPIRSTVGDKYA</sequence>
<dbReference type="EMBL" id="JAVIZN010000002">
    <property type="protein sequence ID" value="MDR6206243.1"/>
    <property type="molecule type" value="Genomic_DNA"/>
</dbReference>
<dbReference type="InterPro" id="IPR037401">
    <property type="entry name" value="SnoaL-like"/>
</dbReference>
<name>A0ABD5CLM8_9BURK</name>
<dbReference type="Gene3D" id="3.10.450.50">
    <property type="match status" value="1"/>
</dbReference>
<dbReference type="Proteomes" id="UP001245184">
    <property type="component" value="Unassembled WGS sequence"/>
</dbReference>
<protein>
    <submittedName>
        <fullName evidence="2">Ketosteroid isomerase-like protein</fullName>
    </submittedName>
</protein>
<dbReference type="RefSeq" id="WP_029965895.1">
    <property type="nucleotide sequence ID" value="NZ_ATXV01000001.1"/>
</dbReference>
<evidence type="ECO:0000313" key="2">
    <source>
        <dbReference type="EMBL" id="MDR6206243.1"/>
    </source>
</evidence>
<reference evidence="2 3" key="1">
    <citation type="submission" date="2023-08" db="EMBL/GenBank/DDBJ databases">
        <title>Genome sequencing of plant associated microbes to promote plant fitness in Sorghum bicolor and Oryza sativa.</title>
        <authorList>
            <person name="Coleman-Derr D."/>
        </authorList>
    </citation>
    <scope>NUCLEOTIDE SEQUENCE [LARGE SCALE GENOMIC DNA]</scope>
    <source>
        <strain evidence="2 3">SLBN-33</strain>
    </source>
</reference>